<dbReference type="PANTHER" id="PTHR45849:SF1">
    <property type="entry name" value="FACT COMPLEX SUBUNIT SSRP1"/>
    <property type="match status" value="1"/>
</dbReference>
<name>A0A9W6ZBV1_9STRA</name>
<dbReference type="Gene3D" id="2.30.29.30">
    <property type="entry name" value="Pleckstrin-homology domain (PH domain)/Phosphotyrosine-binding domain (PTB)"/>
    <property type="match status" value="1"/>
</dbReference>
<evidence type="ECO:0000256" key="8">
    <source>
        <dbReference type="ARBA" id="ARBA00023242"/>
    </source>
</evidence>
<dbReference type="PANTHER" id="PTHR45849">
    <property type="entry name" value="FACT COMPLEX SUBUNIT SSRP1"/>
    <property type="match status" value="1"/>
</dbReference>
<evidence type="ECO:0000256" key="5">
    <source>
        <dbReference type="ARBA" id="ARBA00023015"/>
    </source>
</evidence>
<comment type="subcellular location">
    <subcellularLocation>
        <location evidence="9">Nucleus</location>
    </subcellularLocation>
    <subcellularLocation>
        <location evidence="9">Chromosome</location>
    </subcellularLocation>
</comment>
<dbReference type="PRINTS" id="PR00887">
    <property type="entry name" value="SSRCOGNITION"/>
</dbReference>
<dbReference type="AlphaFoldDB" id="A0A9W6ZBV1"/>
<comment type="similarity">
    <text evidence="1 9">Belongs to the SSRP1 family.</text>
</comment>
<dbReference type="InterPro" id="IPR011993">
    <property type="entry name" value="PH-like_dom_sf"/>
</dbReference>
<feature type="compositionally biased region" description="Low complexity" evidence="10">
    <location>
        <begin position="299"/>
        <end position="310"/>
    </location>
</feature>
<feature type="region of interest" description="Disordered" evidence="10">
    <location>
        <begin position="265"/>
        <end position="398"/>
    </location>
</feature>
<evidence type="ECO:0000256" key="2">
    <source>
        <dbReference type="ARBA" id="ARBA00022454"/>
    </source>
</evidence>
<feature type="region of interest" description="Disordered" evidence="10">
    <location>
        <begin position="1"/>
        <end position="20"/>
    </location>
</feature>
<dbReference type="InterPro" id="IPR050454">
    <property type="entry name" value="RTT106/SSRP1_HistChap/FACT"/>
</dbReference>
<proteinExistence type="inferred from homology"/>
<dbReference type="InterPro" id="IPR013719">
    <property type="entry name" value="RTT106/SPT16-like_middle_dom"/>
</dbReference>
<dbReference type="Gene3D" id="2.30.29.150">
    <property type="match status" value="1"/>
</dbReference>
<evidence type="ECO:0000256" key="9">
    <source>
        <dbReference type="RuleBase" id="RU364013"/>
    </source>
</evidence>
<accession>A0A9W6ZBV1</accession>
<evidence type="ECO:0000259" key="11">
    <source>
        <dbReference type="SMART" id="SM01287"/>
    </source>
</evidence>
<protein>
    <recommendedName>
        <fullName evidence="9">FACT complex subunit SSRP1</fullName>
    </recommendedName>
</protein>
<dbReference type="GO" id="GO:0031491">
    <property type="term" value="F:nucleosome binding"/>
    <property type="evidence" value="ECO:0007669"/>
    <property type="project" value="TreeGrafter"/>
</dbReference>
<feature type="domain" description="Histone chaperone RTT106/FACT complex subunit SPT16-like middle" evidence="11">
    <location>
        <begin position="168"/>
        <end position="264"/>
    </location>
</feature>
<evidence type="ECO:0000256" key="10">
    <source>
        <dbReference type="SAM" id="MobiDB-lite"/>
    </source>
</evidence>
<dbReference type="GO" id="GO:0042393">
    <property type="term" value="F:histone binding"/>
    <property type="evidence" value="ECO:0007669"/>
    <property type="project" value="TreeGrafter"/>
</dbReference>
<dbReference type="Pfam" id="PF08512">
    <property type="entry name" value="Rttp106-like_middle"/>
    <property type="match status" value="1"/>
</dbReference>
<dbReference type="EMBL" id="BLQM01000009">
    <property type="protein sequence ID" value="GMH49381.1"/>
    <property type="molecule type" value="Genomic_DNA"/>
</dbReference>
<dbReference type="GO" id="GO:0003677">
    <property type="term" value="F:DNA binding"/>
    <property type="evidence" value="ECO:0007669"/>
    <property type="project" value="InterPro"/>
</dbReference>
<evidence type="ECO:0000313" key="12">
    <source>
        <dbReference type="EMBL" id="GMH49381.1"/>
    </source>
</evidence>
<keyword evidence="7 9" id="KW-0234">DNA repair</keyword>
<keyword evidence="4 9" id="KW-0227">DNA damage</keyword>
<feature type="compositionally biased region" description="Basic and acidic residues" evidence="10">
    <location>
        <begin position="265"/>
        <end position="279"/>
    </location>
</feature>
<dbReference type="Proteomes" id="UP001162640">
    <property type="component" value="Unassembled WGS sequence"/>
</dbReference>
<organism evidence="12 13">
    <name type="scientific">Triparma laevis f. inornata</name>
    <dbReference type="NCBI Taxonomy" id="1714386"/>
    <lineage>
        <taxon>Eukaryota</taxon>
        <taxon>Sar</taxon>
        <taxon>Stramenopiles</taxon>
        <taxon>Ochrophyta</taxon>
        <taxon>Bolidophyceae</taxon>
        <taxon>Parmales</taxon>
        <taxon>Triparmaceae</taxon>
        <taxon>Triparma</taxon>
    </lineage>
</organism>
<evidence type="ECO:0000256" key="6">
    <source>
        <dbReference type="ARBA" id="ARBA00023163"/>
    </source>
</evidence>
<keyword evidence="6 9" id="KW-0804">Transcription</keyword>
<evidence type="ECO:0000256" key="7">
    <source>
        <dbReference type="ARBA" id="ARBA00023204"/>
    </source>
</evidence>
<gene>
    <name evidence="12" type="ORF">TL16_g00501</name>
</gene>
<feature type="compositionally biased region" description="Acidic residues" evidence="10">
    <location>
        <begin position="344"/>
        <end position="389"/>
    </location>
</feature>
<dbReference type="GO" id="GO:0006260">
    <property type="term" value="P:DNA replication"/>
    <property type="evidence" value="ECO:0007669"/>
    <property type="project" value="UniProtKB-KW"/>
</dbReference>
<keyword evidence="2 9" id="KW-0158">Chromosome</keyword>
<dbReference type="GO" id="GO:0035101">
    <property type="term" value="C:FACT complex"/>
    <property type="evidence" value="ECO:0007669"/>
    <property type="project" value="TreeGrafter"/>
</dbReference>
<comment type="function">
    <text evidence="9">Component of the FACT complex, a general chromatin factor that acts to reorganize nucleosomes. The FACT complex is involved in multiple processes that require DNA as a template such as mRNA elongation, DNA replication and DNA repair. During transcription elongation the FACT complex acts as a histone chaperone that both destabilizes and restores nucleosomal structure. It facilitates the passage of RNA polymerase II and transcription by promoting the dissociation of one histone H2A-H2B dimer from the nucleosome, then subsequently promotes the reestablishment of the nucleosome following the passage of RNA polymerase II.</text>
</comment>
<dbReference type="SUPFAM" id="SSF50729">
    <property type="entry name" value="PH domain-like"/>
    <property type="match status" value="1"/>
</dbReference>
<dbReference type="InterPro" id="IPR000969">
    <property type="entry name" value="SSRP1/POB3"/>
</dbReference>
<reference evidence="13" key="1">
    <citation type="journal article" date="2023" name="Commun. Biol.">
        <title>Genome analysis of Parmales, the sister group of diatoms, reveals the evolutionary specialization of diatoms from phago-mixotrophs to photoautotrophs.</title>
        <authorList>
            <person name="Ban H."/>
            <person name="Sato S."/>
            <person name="Yoshikawa S."/>
            <person name="Yamada K."/>
            <person name="Nakamura Y."/>
            <person name="Ichinomiya M."/>
            <person name="Sato N."/>
            <person name="Blanc-Mathieu R."/>
            <person name="Endo H."/>
            <person name="Kuwata A."/>
            <person name="Ogata H."/>
        </authorList>
    </citation>
    <scope>NUCLEOTIDE SEQUENCE [LARGE SCALE GENOMIC DNA]</scope>
</reference>
<keyword evidence="3 9" id="KW-0235">DNA replication</keyword>
<evidence type="ECO:0000256" key="4">
    <source>
        <dbReference type="ARBA" id="ARBA00022763"/>
    </source>
</evidence>
<feature type="compositionally biased region" description="Acidic residues" evidence="10">
    <location>
        <begin position="321"/>
        <end position="336"/>
    </location>
</feature>
<sequence>MKELNSAVPLSSKAAVSPLPTPPASLPVPSSFGGLLYTAQSVQLITPRGRFNMAVYESGLVFTTPKNESFNVSRAATRDSVIFSKPDLYTKNQDKVTSKMMLVSFSEPVPFKKSKLTCLCMQGEMKNVVTYETTSGPAPDVWFTSVEKSLNTTAFKPEPAHFTSTSGLPFVQCYSKTDQGTMYPLIEGVMFFKPPRFIPRQKLVSIGVGRGGAGGGATRYVDMVLQVEGGEGDVDTVEFTNINREEVGPLNTYINDILTPAMAKEAAEGNGIKKEEPKTESSTVDSPAPPARPMRSKRSAANAAASATRAQINGGALDNFSDQEEGDDSDSDSDEQFDMKDGGSDDEEGDDSGSEEESDSDGNEEDESVGEAELMQELEQLVEEEEEQGGEAKRQKLE</sequence>
<comment type="caution">
    <text evidence="12">The sequence shown here is derived from an EMBL/GenBank/DDBJ whole genome shotgun (WGS) entry which is preliminary data.</text>
</comment>
<keyword evidence="5 9" id="KW-0805">Transcription regulation</keyword>
<keyword evidence="8 9" id="KW-0539">Nucleus</keyword>
<evidence type="ECO:0000313" key="13">
    <source>
        <dbReference type="Proteomes" id="UP001162640"/>
    </source>
</evidence>
<evidence type="ECO:0000256" key="3">
    <source>
        <dbReference type="ARBA" id="ARBA00022705"/>
    </source>
</evidence>
<evidence type="ECO:0000256" key="1">
    <source>
        <dbReference type="ARBA" id="ARBA00010060"/>
    </source>
</evidence>
<dbReference type="SMART" id="SM01287">
    <property type="entry name" value="Rtt106"/>
    <property type="match status" value="1"/>
</dbReference>
<dbReference type="GO" id="GO:0006281">
    <property type="term" value="P:DNA repair"/>
    <property type="evidence" value="ECO:0007669"/>
    <property type="project" value="UniProtKB-KW"/>
</dbReference>